<dbReference type="Proteomes" id="UP000509301">
    <property type="component" value="Chromosome"/>
</dbReference>
<dbReference type="SUPFAM" id="SSF53448">
    <property type="entry name" value="Nucleotide-diphospho-sugar transferases"/>
    <property type="match status" value="1"/>
</dbReference>
<sequence length="290" mass="32826">MEELFSSQDPVQVERLYSLGRERILDWMKGRPRADLRIVEVEGDQEVVVVIPTADSKGRRSREASRIFHPLHVVLVESSGNFFNYASSVNAGIRRAMDLSPRWVVVSNDDVHKVDGVKTLVDELSVATRGLVMASPSSYHSYRVSLVKMSPSFLRGMNVFGKVMRLPPAEVYSYLTLKYGAQLGVKTLVVIDSMLGPMKRVAGEVKDSFINAGSFMVLNRRILHERVLDETFINGYEDVLLSMKMRGDSEFIKFRIAEERGGSLGFGELRFLKSYVNEVYLNYLLWGSRT</sequence>
<protein>
    <recommendedName>
        <fullName evidence="3">Glycosyltransferase family 2 protein</fullName>
    </recommendedName>
</protein>
<organism evidence="1 2">
    <name type="scientific">Metallosphaera tengchongensis</name>
    <dbReference type="NCBI Taxonomy" id="1532350"/>
    <lineage>
        <taxon>Archaea</taxon>
        <taxon>Thermoproteota</taxon>
        <taxon>Thermoprotei</taxon>
        <taxon>Sulfolobales</taxon>
        <taxon>Sulfolobaceae</taxon>
        <taxon>Metallosphaera</taxon>
    </lineage>
</organism>
<dbReference type="EMBL" id="CP049074">
    <property type="protein sequence ID" value="QKR01111.1"/>
    <property type="molecule type" value="Genomic_DNA"/>
</dbReference>
<keyword evidence="2" id="KW-1185">Reference proteome</keyword>
<proteinExistence type="predicted"/>
<evidence type="ECO:0008006" key="3">
    <source>
        <dbReference type="Google" id="ProtNLM"/>
    </source>
</evidence>
<evidence type="ECO:0000313" key="2">
    <source>
        <dbReference type="Proteomes" id="UP000509301"/>
    </source>
</evidence>
<dbReference type="InterPro" id="IPR029044">
    <property type="entry name" value="Nucleotide-diphossugar_trans"/>
</dbReference>
<evidence type="ECO:0000313" key="1">
    <source>
        <dbReference type="EMBL" id="QKR01111.1"/>
    </source>
</evidence>
<reference evidence="1 2" key="1">
    <citation type="submission" date="2020-02" db="EMBL/GenBank/DDBJ databases">
        <title>Comparative genome analysis reveals the metabolism and evolution of the thermophilic archaeal genus Metallosphaera.</title>
        <authorList>
            <person name="Jiang C."/>
        </authorList>
    </citation>
    <scope>NUCLEOTIDE SEQUENCE [LARGE SCALE GENOMIC DNA]</scope>
    <source>
        <strain evidence="1 2">Ric-A</strain>
    </source>
</reference>
<accession>A0A6N0P132</accession>
<gene>
    <name evidence="1" type="ORF">GWK48_09940</name>
</gene>
<dbReference type="AlphaFoldDB" id="A0A6N0P132"/>
<dbReference type="KEGG" id="mten:GWK48_09940"/>
<name>A0A6N0P132_9CREN</name>
<dbReference type="OrthoDB" id="57542at2157"/>